<gene>
    <name evidence="3" type="ORF">MALGJ_22820</name>
</gene>
<evidence type="ECO:0000259" key="2">
    <source>
        <dbReference type="Pfam" id="PF13006"/>
    </source>
</evidence>
<organism evidence="3 4">
    <name type="scientific">Mycolicibacter algericus</name>
    <name type="common">Mycobacterium algericum</name>
    <dbReference type="NCBI Taxonomy" id="1288388"/>
    <lineage>
        <taxon>Bacteria</taxon>
        <taxon>Bacillati</taxon>
        <taxon>Actinomycetota</taxon>
        <taxon>Actinomycetes</taxon>
        <taxon>Mycobacteriales</taxon>
        <taxon>Mycobacteriaceae</taxon>
        <taxon>Mycolicibacter</taxon>
    </lineage>
</organism>
<dbReference type="NCBIfam" id="NF033592">
    <property type="entry name" value="transpos_IS4_1"/>
    <property type="match status" value="1"/>
</dbReference>
<dbReference type="PANTHER" id="PTHR37529">
    <property type="entry name" value="TRANSPOSASE INSG FOR INSERTION SEQUENCE ELEMENT IS4-RELATED"/>
    <property type="match status" value="1"/>
</dbReference>
<dbReference type="SUPFAM" id="SSF53098">
    <property type="entry name" value="Ribonuclease H-like"/>
    <property type="match status" value="1"/>
</dbReference>
<dbReference type="Pfam" id="PF01609">
    <property type="entry name" value="DDE_Tnp_1"/>
    <property type="match status" value="1"/>
</dbReference>
<dbReference type="EMBL" id="BLKY01000001">
    <property type="protein sequence ID" value="GFG85606.1"/>
    <property type="molecule type" value="Genomic_DNA"/>
</dbReference>
<dbReference type="Pfam" id="PF13006">
    <property type="entry name" value="Nterm_IS4"/>
    <property type="match status" value="1"/>
</dbReference>
<reference evidence="3 4" key="1">
    <citation type="journal article" date="2019" name="Emerg. Microbes Infect.">
        <title>Comprehensive subspecies identification of 175 nontuberculous mycobacteria species based on 7547 genomic profiles.</title>
        <authorList>
            <person name="Matsumoto Y."/>
            <person name="Kinjo T."/>
            <person name="Motooka D."/>
            <person name="Nabeya D."/>
            <person name="Jung N."/>
            <person name="Uechi K."/>
            <person name="Horii T."/>
            <person name="Iida T."/>
            <person name="Fujita J."/>
            <person name="Nakamura S."/>
        </authorList>
    </citation>
    <scope>NUCLEOTIDE SEQUENCE [LARGE SCALE GENOMIC DNA]</scope>
    <source>
        <strain evidence="3 4">JCM 30723</strain>
    </source>
</reference>
<proteinExistence type="predicted"/>
<dbReference type="Proteomes" id="UP000465305">
    <property type="component" value="Unassembled WGS sequence"/>
</dbReference>
<dbReference type="GO" id="GO:0004803">
    <property type="term" value="F:transposase activity"/>
    <property type="evidence" value="ECO:0007669"/>
    <property type="project" value="InterPro"/>
</dbReference>
<comment type="caution">
    <text evidence="3">The sequence shown here is derived from an EMBL/GenBank/DDBJ whole genome shotgun (WGS) entry which is preliminary data.</text>
</comment>
<accession>A0A7I9YAB4</accession>
<dbReference type="Gene3D" id="3.90.350.10">
    <property type="entry name" value="Transposase Inhibitor Protein From Tn5, Chain A, domain 1"/>
    <property type="match status" value="1"/>
</dbReference>
<dbReference type="PANTHER" id="PTHR37529:SF1">
    <property type="entry name" value="TRANSPOSASE INSG FOR INSERTION SEQUENCE ELEMENT IS4-RELATED"/>
    <property type="match status" value="1"/>
</dbReference>
<dbReference type="AlphaFoldDB" id="A0A7I9YAB4"/>
<dbReference type="InterPro" id="IPR002559">
    <property type="entry name" value="Transposase_11"/>
</dbReference>
<evidence type="ECO:0000313" key="3">
    <source>
        <dbReference type="EMBL" id="GFG85606.1"/>
    </source>
</evidence>
<evidence type="ECO:0000313" key="4">
    <source>
        <dbReference type="Proteomes" id="UP000465305"/>
    </source>
</evidence>
<feature type="domain" description="Transposase IS4-like" evidence="1">
    <location>
        <begin position="54"/>
        <end position="283"/>
    </location>
</feature>
<dbReference type="GO" id="GO:0003677">
    <property type="term" value="F:DNA binding"/>
    <property type="evidence" value="ECO:0007669"/>
    <property type="project" value="InterPro"/>
</dbReference>
<dbReference type="GO" id="GO:0006313">
    <property type="term" value="P:DNA transposition"/>
    <property type="evidence" value="ECO:0007669"/>
    <property type="project" value="InterPro"/>
</dbReference>
<evidence type="ECO:0008006" key="5">
    <source>
        <dbReference type="Google" id="ProtNLM"/>
    </source>
</evidence>
<evidence type="ECO:0000259" key="1">
    <source>
        <dbReference type="Pfam" id="PF01609"/>
    </source>
</evidence>
<dbReference type="InterPro" id="IPR012337">
    <property type="entry name" value="RNaseH-like_sf"/>
</dbReference>
<protein>
    <recommendedName>
        <fullName evidence="5">Transposase</fullName>
    </recommendedName>
</protein>
<sequence>MSWSEQWQVEYQPPSRSAIFQARARLGPEPMEALFERVAAPIGGDRTVGVWLAGRRLVAIDGTCLDVADTHANVEHFGRPGVNKGERAAFPMARIVAIAECATHAIFAASVGRYSQSEAALSEAVLGGLESNMLLIADRGLFSYTLWRTATTSTGADLLWRIRTDKTGPKPVFVADLPDGSWLADLQQTHSAAARRAAPMRIRVIDYTIDDGRDNPEVYRLFTTILDPNEAAAVDLAAAYARRWEIESAFDELKTHQRGPRTVLRSKSPDLVYQEIWGHLCCHFAIRSVMAEAAAHTGHDPDRVSFVAALRITRQSIAHQGDFSPSRP</sequence>
<dbReference type="InterPro" id="IPR047952">
    <property type="entry name" value="Transpos_IS4"/>
</dbReference>
<name>A0A7I9YAB4_MYCAL</name>
<dbReference type="InterPro" id="IPR024473">
    <property type="entry name" value="Transposases_IS4_N"/>
</dbReference>
<feature type="domain" description="Transposase IS4 N-terminal" evidence="2">
    <location>
        <begin position="5"/>
        <end position="36"/>
    </location>
</feature>